<proteinExistence type="inferred from homology"/>
<reference evidence="19" key="1">
    <citation type="journal article" date="2019" name="Mol. Phylogenet. Evol.">
        <title>Plastid phylogenomic insights into the evolution of the Caprifoliaceae s.l. (Dipsacales).</title>
        <authorList>
            <person name="Wang H.X."/>
            <person name="Liu H."/>
            <person name="Moore M.J."/>
            <person name="Landrein S."/>
            <person name="Liu B."/>
            <person name="Zhu Z.X."/>
            <person name="Wang H.F."/>
        </authorList>
    </citation>
    <scope>NUCLEOTIDE SEQUENCE</scope>
    <source>
        <strain evidence="19">C71</strain>
    </source>
</reference>
<feature type="transmembrane region" description="Helical" evidence="16">
    <location>
        <begin position="480"/>
        <end position="505"/>
    </location>
</feature>
<gene>
    <name evidence="16 19" type="primary">ndhB</name>
</gene>
<dbReference type="InterPro" id="IPR001750">
    <property type="entry name" value="ND/Mrp_TM"/>
</dbReference>
<evidence type="ECO:0000256" key="10">
    <source>
        <dbReference type="ARBA" id="ARBA00022989"/>
    </source>
</evidence>
<evidence type="ECO:0000256" key="4">
    <source>
        <dbReference type="ARBA" id="ARBA00022640"/>
    </source>
</evidence>
<evidence type="ECO:0000256" key="12">
    <source>
        <dbReference type="ARBA" id="ARBA00023078"/>
    </source>
</evidence>
<feature type="transmembrane region" description="Helical" evidence="16">
    <location>
        <begin position="59"/>
        <end position="79"/>
    </location>
</feature>
<evidence type="ECO:0000259" key="17">
    <source>
        <dbReference type="Pfam" id="PF00361"/>
    </source>
</evidence>
<feature type="transmembrane region" description="Helical" evidence="16">
    <location>
        <begin position="22"/>
        <end position="47"/>
    </location>
</feature>
<comment type="subcellular location">
    <subcellularLocation>
        <location evidence="1">Membrane</location>
        <topology evidence="1">Multi-pass membrane protein</topology>
    </subcellularLocation>
    <subcellularLocation>
        <location evidence="16">Plastid</location>
        <location evidence="16">Chloroplast thylakoid membrane</location>
        <topology evidence="16">Multi-pass membrane protein</topology>
    </subcellularLocation>
</comment>
<feature type="transmembrane region" description="Helical" evidence="16">
    <location>
        <begin position="295"/>
        <end position="316"/>
    </location>
</feature>
<feature type="transmembrane region" description="Helical" evidence="16">
    <location>
        <begin position="427"/>
        <end position="448"/>
    </location>
</feature>
<keyword evidence="5 16" id="KW-0812">Transmembrane</keyword>
<comment type="catalytic activity">
    <reaction evidence="15 16">
        <text>a plastoquinone + NADH + (n+1) H(+)(in) = a plastoquinol + NAD(+) + n H(+)(out)</text>
        <dbReference type="Rhea" id="RHEA:42608"/>
        <dbReference type="Rhea" id="RHEA-COMP:9561"/>
        <dbReference type="Rhea" id="RHEA-COMP:9562"/>
        <dbReference type="ChEBI" id="CHEBI:15378"/>
        <dbReference type="ChEBI" id="CHEBI:17757"/>
        <dbReference type="ChEBI" id="CHEBI:57540"/>
        <dbReference type="ChEBI" id="CHEBI:57945"/>
        <dbReference type="ChEBI" id="CHEBI:62192"/>
    </reaction>
</comment>
<dbReference type="GO" id="GO:0048038">
    <property type="term" value="F:quinone binding"/>
    <property type="evidence" value="ECO:0007669"/>
    <property type="project" value="UniProtKB-KW"/>
</dbReference>
<comment type="function">
    <text evidence="16">NDH shuttles electrons from NAD(P)H:plastoquinone, via FMN and iron-sulfur (Fe-S) centers, to quinones in the photosynthetic chain and possibly in a chloroplast respiratory chain. The immediate electron acceptor for the enzyme in this species is believed to be plastoquinone. Couples the redox reaction to proton translocation, and thus conserves the redox energy in a proton gradient.</text>
</comment>
<dbReference type="NCBIfam" id="NF002701">
    <property type="entry name" value="PRK02504.1"/>
    <property type="match status" value="1"/>
</dbReference>
<dbReference type="GO" id="GO:0016655">
    <property type="term" value="F:oxidoreductase activity, acting on NAD(P)H, quinone or similar compound as acceptor"/>
    <property type="evidence" value="ECO:0007669"/>
    <property type="project" value="UniProtKB-UniRule"/>
</dbReference>
<evidence type="ECO:0000313" key="19">
    <source>
        <dbReference type="EMBL" id="QFQ34149.1"/>
    </source>
</evidence>
<dbReference type="InterPro" id="IPR045693">
    <property type="entry name" value="Ndh2_N"/>
</dbReference>
<feature type="transmembrane region" description="Helical" evidence="16">
    <location>
        <begin position="393"/>
        <end position="415"/>
    </location>
</feature>
<feature type="domain" description="NADH:quinone oxidoreductase/Mrp antiporter transmembrane" evidence="17">
    <location>
        <begin position="146"/>
        <end position="442"/>
    </location>
</feature>
<evidence type="ECO:0000256" key="5">
    <source>
        <dbReference type="ARBA" id="ARBA00022692"/>
    </source>
</evidence>
<dbReference type="PANTHER" id="PTHR22773">
    <property type="entry name" value="NADH DEHYDROGENASE"/>
    <property type="match status" value="1"/>
</dbReference>
<dbReference type="EC" id="7.1.1.-" evidence="16"/>
<dbReference type="GO" id="GO:0008137">
    <property type="term" value="F:NADH dehydrogenase (ubiquinone) activity"/>
    <property type="evidence" value="ECO:0007669"/>
    <property type="project" value="InterPro"/>
</dbReference>
<evidence type="ECO:0000256" key="9">
    <source>
        <dbReference type="ARBA" id="ARBA00022967"/>
    </source>
</evidence>
<keyword evidence="6 16" id="KW-0874">Quinone</keyword>
<evidence type="ECO:0000256" key="14">
    <source>
        <dbReference type="ARBA" id="ARBA00047726"/>
    </source>
</evidence>
<evidence type="ECO:0000259" key="18">
    <source>
        <dbReference type="Pfam" id="PF19530"/>
    </source>
</evidence>
<evidence type="ECO:0000256" key="3">
    <source>
        <dbReference type="ARBA" id="ARBA00022528"/>
    </source>
</evidence>
<evidence type="ECO:0000256" key="11">
    <source>
        <dbReference type="ARBA" id="ARBA00023027"/>
    </source>
</evidence>
<keyword evidence="13 16" id="KW-0472">Membrane</keyword>
<feature type="transmembrane region" description="Helical" evidence="16">
    <location>
        <begin position="223"/>
        <end position="242"/>
    </location>
</feature>
<accession>A0A5P8FU75</accession>
<keyword evidence="8 16" id="KW-0618">Plastoquinone</keyword>
<sequence length="510" mass="56713">MIWHIQNENFILDSTRIFMKAFHLLLFDGSLIFPECILIFGLILLLMIDSTSDQKDIPWLYFISSTSLVMSITALLFRWREEPMISFSGNFQTNNFNEIFQFLILLCSTLCIPLSVEYIECTEMAITEFLLFVLTATLGGMFLCGANDLITIFVAPECFSLCSYLLSGYTKKDVRSNEATMKYLLMGGASSSILVHGFSWLYGLSGGEIELQEIVNGLINTQMYNSPGISIALIFITVGIGFKLSPAPSHQWTPDVYEGSPTPVVAFLSVTSKVAASASATRILDIPFYFSSNEWHLLLEILAILSMILGNLIAITQTSMKRMLAYSSIGQIGYVIIGIIVGDSNDGYASMITYMLFYISMNLGTFACIVLFGLRTGTDNIRDYAGLYTKDPFLALSLALCLLSLGGLPPLAGFFGKLYLFWCGWQAGLYFLVLIGLLTSVVSIYYYLKIIKLLMTGRNQEITPHVRNYRRSPFRSKNSIELSMIVCVIASTIPGISMNPIIAIAQDTLF</sequence>
<dbReference type="GO" id="GO:0019684">
    <property type="term" value="P:photosynthesis, light reaction"/>
    <property type="evidence" value="ECO:0007669"/>
    <property type="project" value="UniProtKB-UniRule"/>
</dbReference>
<dbReference type="GO" id="GO:0042773">
    <property type="term" value="P:ATP synthesis coupled electron transport"/>
    <property type="evidence" value="ECO:0007669"/>
    <property type="project" value="InterPro"/>
</dbReference>
<protein>
    <recommendedName>
        <fullName evidence="16">NAD(P)H-quinone oxidoreductase subunit 2, chloroplastic</fullName>
        <ecNumber evidence="16">7.1.1.-</ecNumber>
    </recommendedName>
    <alternativeName>
        <fullName evidence="16">NAD(P)H dehydrogenase, subunit 2</fullName>
    </alternativeName>
    <alternativeName>
        <fullName evidence="16">NADH-plastoquinone oxidoreductase subunit 2</fullName>
    </alternativeName>
</protein>
<dbReference type="AlphaFoldDB" id="A0A5P8FU75"/>
<evidence type="ECO:0000256" key="16">
    <source>
        <dbReference type="HAMAP-Rule" id="MF_00445"/>
    </source>
</evidence>
<feature type="transmembrane region" description="Helical" evidence="16">
    <location>
        <begin position="348"/>
        <end position="372"/>
    </location>
</feature>
<comment type="catalytic activity">
    <reaction evidence="14 16">
        <text>a plastoquinone + NADPH + (n+1) H(+)(in) = a plastoquinol + NADP(+) + n H(+)(out)</text>
        <dbReference type="Rhea" id="RHEA:42612"/>
        <dbReference type="Rhea" id="RHEA-COMP:9561"/>
        <dbReference type="Rhea" id="RHEA-COMP:9562"/>
        <dbReference type="ChEBI" id="CHEBI:15378"/>
        <dbReference type="ChEBI" id="CHEBI:17757"/>
        <dbReference type="ChEBI" id="CHEBI:57783"/>
        <dbReference type="ChEBI" id="CHEBI:58349"/>
        <dbReference type="ChEBI" id="CHEBI:62192"/>
    </reaction>
</comment>
<organism evidence="19">
    <name type="scientific">Lonicera hispida</name>
    <dbReference type="NCBI Taxonomy" id="447670"/>
    <lineage>
        <taxon>Eukaryota</taxon>
        <taxon>Viridiplantae</taxon>
        <taxon>Streptophyta</taxon>
        <taxon>Embryophyta</taxon>
        <taxon>Tracheophyta</taxon>
        <taxon>Spermatophyta</taxon>
        <taxon>Magnoliopsida</taxon>
        <taxon>eudicotyledons</taxon>
        <taxon>Gunneridae</taxon>
        <taxon>Pentapetalae</taxon>
        <taxon>asterids</taxon>
        <taxon>campanulids</taxon>
        <taxon>Dipsacales</taxon>
        <taxon>Caprifoliaceae</taxon>
        <taxon>Lonicera</taxon>
    </lineage>
</organism>
<keyword evidence="7 16" id="KW-0521">NADP</keyword>
<comment type="similarity">
    <text evidence="16">Belongs to the complex I subunit 2 family.</text>
</comment>
<keyword evidence="10 16" id="KW-1133">Transmembrane helix</keyword>
<evidence type="ECO:0000256" key="2">
    <source>
        <dbReference type="ARBA" id="ARBA00022448"/>
    </source>
</evidence>
<keyword evidence="2 16" id="KW-0813">Transport</keyword>
<feature type="transmembrane region" description="Helical" evidence="16">
    <location>
        <begin position="126"/>
        <end position="143"/>
    </location>
</feature>
<evidence type="ECO:0000256" key="6">
    <source>
        <dbReference type="ARBA" id="ARBA00022719"/>
    </source>
</evidence>
<comment type="subunit">
    <text evidence="16">NDH is composed of at least 16 different subunits, 5 of which are encoded in the nucleus.</text>
</comment>
<dbReference type="Pfam" id="PF00361">
    <property type="entry name" value="Proton_antipo_M"/>
    <property type="match status" value="1"/>
</dbReference>
<keyword evidence="4 19" id="KW-0934">Plastid</keyword>
<evidence type="ECO:0000256" key="15">
    <source>
        <dbReference type="ARBA" id="ARBA00048026"/>
    </source>
</evidence>
<name>A0A5P8FU75_9DIPS</name>
<dbReference type="PRINTS" id="PR01434">
    <property type="entry name" value="NADHDHGNASE5"/>
</dbReference>
<dbReference type="NCBIfam" id="TIGR01770">
    <property type="entry name" value="NDH_I_N"/>
    <property type="match status" value="1"/>
</dbReference>
<keyword evidence="9 16" id="KW-1278">Translocase</keyword>
<evidence type="ECO:0000256" key="13">
    <source>
        <dbReference type="ARBA" id="ARBA00023136"/>
    </source>
</evidence>
<dbReference type="EMBL" id="MN524605">
    <property type="protein sequence ID" value="QFQ34149.1"/>
    <property type="molecule type" value="Genomic_DNA"/>
</dbReference>
<feature type="transmembrane region" description="Helical" evidence="16">
    <location>
        <begin position="323"/>
        <end position="342"/>
    </location>
</feature>
<geneLocation type="chloroplast" evidence="19"/>
<keyword evidence="11 16" id="KW-0520">NAD</keyword>
<evidence type="ECO:0000256" key="8">
    <source>
        <dbReference type="ARBA" id="ARBA00022957"/>
    </source>
</evidence>
<dbReference type="HAMAP" id="MF_00445">
    <property type="entry name" value="NDH1_NuoN_1"/>
    <property type="match status" value="1"/>
</dbReference>
<reference evidence="19" key="2">
    <citation type="submission" date="2019-09" db="EMBL/GenBank/DDBJ databases">
        <authorList>
            <person name="Wang H."/>
            <person name="Liu H."/>
            <person name="Landrein S."/>
            <person name="Moore M.J."/>
            <person name="Wang J."/>
            <person name="Liu B."/>
            <person name="Sahu S."/>
            <person name="Zhao K."/>
            <person name="Zhu Z."/>
            <person name="Wang H."/>
        </authorList>
    </citation>
    <scope>NUCLEOTIDE SEQUENCE</scope>
    <source>
        <strain evidence="19">C71</strain>
    </source>
</reference>
<evidence type="ECO:0000256" key="1">
    <source>
        <dbReference type="ARBA" id="ARBA00004141"/>
    </source>
</evidence>
<dbReference type="InterPro" id="IPR010096">
    <property type="entry name" value="NADH-Q_OxRdtase_suN/2"/>
</dbReference>
<keyword evidence="12 16" id="KW-0793">Thylakoid</keyword>
<feature type="domain" description="NAD(P)H-quinone oxidoreductase subunit 2 N-terminal" evidence="18">
    <location>
        <begin position="18"/>
        <end position="117"/>
    </location>
</feature>
<evidence type="ECO:0000256" key="7">
    <source>
        <dbReference type="ARBA" id="ARBA00022857"/>
    </source>
</evidence>
<feature type="transmembrane region" description="Helical" evidence="16">
    <location>
        <begin position="99"/>
        <end position="119"/>
    </location>
</feature>
<dbReference type="GO" id="GO:0009535">
    <property type="term" value="C:chloroplast thylakoid membrane"/>
    <property type="evidence" value="ECO:0007669"/>
    <property type="project" value="UniProtKB-SubCell"/>
</dbReference>
<keyword evidence="3 19" id="KW-0150">Chloroplast</keyword>
<dbReference type="EMBL" id="MN524605">
    <property type="protein sequence ID" value="QFQ34163.1"/>
    <property type="molecule type" value="Genomic_DNA"/>
</dbReference>
<dbReference type="Pfam" id="PF19530">
    <property type="entry name" value="Ndh2_N"/>
    <property type="match status" value="1"/>
</dbReference>